<dbReference type="GO" id="GO:0015074">
    <property type="term" value="P:DNA integration"/>
    <property type="evidence" value="ECO:0007669"/>
    <property type="project" value="UniProtKB-KW"/>
</dbReference>
<feature type="domain" description="Recombinase" evidence="7">
    <location>
        <begin position="163"/>
        <end position="285"/>
    </location>
</feature>
<dbReference type="PROSITE" id="PS51736">
    <property type="entry name" value="RECOMBINASES_3"/>
    <property type="match status" value="1"/>
</dbReference>
<dbReference type="Gene3D" id="3.40.50.1390">
    <property type="entry name" value="Resolvase, N-terminal catalytic domain"/>
    <property type="match status" value="1"/>
</dbReference>
<dbReference type="Pfam" id="PF00239">
    <property type="entry name" value="Resolvase"/>
    <property type="match status" value="1"/>
</dbReference>
<dbReference type="SUPFAM" id="SSF53041">
    <property type="entry name" value="Resolvase-like"/>
    <property type="match status" value="1"/>
</dbReference>
<dbReference type="InterPro" id="IPR006118">
    <property type="entry name" value="Recombinase_CS"/>
</dbReference>
<keyword evidence="9" id="KW-1185">Reference proteome</keyword>
<dbReference type="CDD" id="cd00338">
    <property type="entry name" value="Ser_Recombinase"/>
    <property type="match status" value="1"/>
</dbReference>
<evidence type="ECO:0000256" key="2">
    <source>
        <dbReference type="ARBA" id="ARBA00023125"/>
    </source>
</evidence>
<dbReference type="PROSITE" id="PS00397">
    <property type="entry name" value="RECOMBINASES_1"/>
    <property type="match status" value="1"/>
</dbReference>
<dbReference type="InterPro" id="IPR011109">
    <property type="entry name" value="DNA_bind_recombinase_dom"/>
</dbReference>
<protein>
    <submittedName>
        <fullName evidence="8">Resolvase</fullName>
    </submittedName>
</protein>
<dbReference type="PANTHER" id="PTHR30461">
    <property type="entry name" value="DNA-INVERTASE FROM LAMBDOID PROPHAGE"/>
    <property type="match status" value="1"/>
</dbReference>
<dbReference type="InterPro" id="IPR006119">
    <property type="entry name" value="Resolv_N"/>
</dbReference>
<evidence type="ECO:0000313" key="9">
    <source>
        <dbReference type="Proteomes" id="UP000190229"/>
    </source>
</evidence>
<dbReference type="Gene3D" id="3.90.1750.20">
    <property type="entry name" value="Putative Large Serine Recombinase, Chain B, Domain 2"/>
    <property type="match status" value="1"/>
</dbReference>
<feature type="domain" description="Resolvase/invertase-type recombinase catalytic" evidence="6">
    <location>
        <begin position="8"/>
        <end position="156"/>
    </location>
</feature>
<dbReference type="PROSITE" id="PS51737">
    <property type="entry name" value="RECOMBINASE_DNA_BIND"/>
    <property type="match status" value="1"/>
</dbReference>
<gene>
    <name evidence="8" type="ORF">B2M26_12640</name>
</gene>
<evidence type="ECO:0000256" key="1">
    <source>
        <dbReference type="ARBA" id="ARBA00022908"/>
    </source>
</evidence>
<evidence type="ECO:0000256" key="5">
    <source>
        <dbReference type="PROSITE-ProRule" id="PRU10137"/>
    </source>
</evidence>
<dbReference type="Pfam" id="PF13408">
    <property type="entry name" value="Zn_ribbon_recom"/>
    <property type="match status" value="1"/>
</dbReference>
<dbReference type="GO" id="GO:0003677">
    <property type="term" value="F:DNA binding"/>
    <property type="evidence" value="ECO:0007669"/>
    <property type="project" value="UniProtKB-KW"/>
</dbReference>
<keyword evidence="3" id="KW-0233">DNA recombination</keyword>
<evidence type="ECO:0000313" key="8">
    <source>
        <dbReference type="EMBL" id="OPG15306.1"/>
    </source>
</evidence>
<evidence type="ECO:0000256" key="4">
    <source>
        <dbReference type="PIRSR" id="PIRSR606118-50"/>
    </source>
</evidence>
<evidence type="ECO:0000259" key="6">
    <source>
        <dbReference type="PROSITE" id="PS51736"/>
    </source>
</evidence>
<dbReference type="PANTHER" id="PTHR30461:SF23">
    <property type="entry name" value="DNA RECOMBINASE-RELATED"/>
    <property type="match status" value="1"/>
</dbReference>
<dbReference type="AlphaFoldDB" id="A0A1V4EQV5"/>
<keyword evidence="1" id="KW-0229">DNA integration</keyword>
<dbReference type="EMBL" id="MWPS01000038">
    <property type="protein sequence ID" value="OPG15306.1"/>
    <property type="molecule type" value="Genomic_DNA"/>
</dbReference>
<comment type="caution">
    <text evidence="8">The sequence shown here is derived from an EMBL/GenBank/DDBJ whole genome shotgun (WGS) entry which is preliminary data.</text>
</comment>
<evidence type="ECO:0000259" key="7">
    <source>
        <dbReference type="PROSITE" id="PS51737"/>
    </source>
</evidence>
<name>A0A1V4EQV5_9BACL</name>
<sequence>MRENAAKKIAIYCRVSTDEQAKEGVSLDEQKARLHAYCRAMGWATEAVEYIDDGYSAKNMERPALERLLRHVKTGRVERLMVTKLDRLSRRLLDLLTLIELFQNHDVSFVSTSESFDTATPSGRLTLQVLGAVAEFERERIRERVFDNMLHAAKMGKWLTQAPYGYRLDAKKLVICEMEALLVQRVFRMFVEDGLGYFQIAKKLNQEHIPSRNGKAWSIRSVKIMLSNPAYAGTLVWNRVDSSQKRRVLKEEDAWVEMRDAHPAIVEQALWHQAQQRIASHPRMPPRAQASPHLLGGYLRCGECGAAMSIGWSGNPRRTRVYRCSAYRNQGLCQSKPYRADDVERWFVEALECVVEPVNHARHTALVQRVRAEQIAKLDQRMHAAKMRYDRQVEAYTAGLIEMDTLAREKVALKRCVAEYAKEMSTTDSSSHDKELEERLRGRAVTLGDALTVLPADWIKAKLRTWIHSVILHGREDLEIVLCPDLTMVSDAMDQSIGGFLEYGVE</sequence>
<feature type="active site" description="O-(5'-phospho-DNA)-serine intermediate" evidence="4 5">
    <location>
        <position position="16"/>
    </location>
</feature>
<organism evidence="8 9">
    <name type="scientific">Ferroacidibacillus organovorans</name>
    <dbReference type="NCBI Taxonomy" id="1765683"/>
    <lineage>
        <taxon>Bacteria</taxon>
        <taxon>Bacillati</taxon>
        <taxon>Bacillota</taxon>
        <taxon>Bacilli</taxon>
        <taxon>Bacillales</taxon>
        <taxon>Alicyclobacillaceae</taxon>
        <taxon>Ferroacidibacillus</taxon>
    </lineage>
</organism>
<dbReference type="Proteomes" id="UP000190229">
    <property type="component" value="Unassembled WGS sequence"/>
</dbReference>
<proteinExistence type="predicted"/>
<dbReference type="GO" id="GO:0000150">
    <property type="term" value="F:DNA strand exchange activity"/>
    <property type="evidence" value="ECO:0007669"/>
    <property type="project" value="InterPro"/>
</dbReference>
<dbReference type="InterPro" id="IPR038109">
    <property type="entry name" value="DNA_bind_recomb_sf"/>
</dbReference>
<dbReference type="RefSeq" id="WP_079291596.1">
    <property type="nucleotide sequence ID" value="NZ_MWPS01000038.1"/>
</dbReference>
<dbReference type="InterPro" id="IPR025827">
    <property type="entry name" value="Zn_ribbon_recom_dom"/>
</dbReference>
<evidence type="ECO:0000256" key="3">
    <source>
        <dbReference type="ARBA" id="ARBA00023172"/>
    </source>
</evidence>
<keyword evidence="2" id="KW-0238">DNA-binding</keyword>
<dbReference type="SMART" id="SM00857">
    <property type="entry name" value="Resolvase"/>
    <property type="match status" value="1"/>
</dbReference>
<dbReference type="InterPro" id="IPR050639">
    <property type="entry name" value="SSR_resolvase"/>
</dbReference>
<reference evidence="8 9" key="1">
    <citation type="submission" date="2017-02" db="EMBL/GenBank/DDBJ databases">
        <title>Draft genome of Acidibacillus ferrooxidans Huett2.</title>
        <authorList>
            <person name="Schopf S."/>
        </authorList>
    </citation>
    <scope>NUCLEOTIDE SEQUENCE [LARGE SCALE GENOMIC DNA]</scope>
    <source>
        <strain evidence="8 9">Huett2</strain>
    </source>
</reference>
<dbReference type="InterPro" id="IPR036162">
    <property type="entry name" value="Resolvase-like_N_sf"/>
</dbReference>
<accession>A0A1V4EQV5</accession>
<dbReference type="Pfam" id="PF07508">
    <property type="entry name" value="Recombinase"/>
    <property type="match status" value="1"/>
</dbReference>